<proteinExistence type="inferred from homology"/>
<dbReference type="Proteomes" id="UP000012589">
    <property type="component" value="Unassembled WGS sequence"/>
</dbReference>
<gene>
    <name evidence="5" type="primary">recX</name>
    <name evidence="9" type="ORF">C823_04852</name>
</gene>
<keyword evidence="4 5" id="KW-0963">Cytoplasm</keyword>
<evidence type="ECO:0000256" key="5">
    <source>
        <dbReference type="HAMAP-Rule" id="MF_01114"/>
    </source>
</evidence>
<dbReference type="PANTHER" id="PTHR33602">
    <property type="entry name" value="REGULATORY PROTEIN RECX FAMILY PROTEIN"/>
    <property type="match status" value="1"/>
</dbReference>
<dbReference type="STRING" id="1235802.C823_04852"/>
<evidence type="ECO:0000259" key="6">
    <source>
        <dbReference type="Pfam" id="PF02631"/>
    </source>
</evidence>
<accession>N2A3S0</accession>
<keyword evidence="10" id="KW-1185">Reference proteome</keyword>
<dbReference type="InterPro" id="IPR003783">
    <property type="entry name" value="Regulatory_RecX"/>
</dbReference>
<dbReference type="HAMAP" id="MF_01114">
    <property type="entry name" value="RecX"/>
    <property type="match status" value="1"/>
</dbReference>
<comment type="caution">
    <text evidence="9">The sequence shown here is derived from an EMBL/GenBank/DDBJ whole genome shotgun (WGS) entry which is preliminary data.</text>
</comment>
<dbReference type="InterPro" id="IPR053925">
    <property type="entry name" value="RecX_HTH_3rd"/>
</dbReference>
<evidence type="ECO:0000313" key="10">
    <source>
        <dbReference type="Proteomes" id="UP000012589"/>
    </source>
</evidence>
<dbReference type="EMBL" id="AQFT01000140">
    <property type="protein sequence ID" value="EMZ20735.1"/>
    <property type="molecule type" value="Genomic_DNA"/>
</dbReference>
<comment type="similarity">
    <text evidence="2 5">Belongs to the RecX family.</text>
</comment>
<dbReference type="InterPro" id="IPR053926">
    <property type="entry name" value="RecX_HTH_1st"/>
</dbReference>
<evidence type="ECO:0000259" key="8">
    <source>
        <dbReference type="Pfam" id="PF21982"/>
    </source>
</evidence>
<dbReference type="eggNOG" id="COG2137">
    <property type="taxonomic scope" value="Bacteria"/>
</dbReference>
<dbReference type="Pfam" id="PF21981">
    <property type="entry name" value="RecX_HTH3"/>
    <property type="match status" value="1"/>
</dbReference>
<dbReference type="PANTHER" id="PTHR33602:SF1">
    <property type="entry name" value="REGULATORY PROTEIN RECX FAMILY PROTEIN"/>
    <property type="match status" value="1"/>
</dbReference>
<dbReference type="InterPro" id="IPR036388">
    <property type="entry name" value="WH-like_DNA-bd_sf"/>
</dbReference>
<sequence>MMITEILPINNGKVQVSFDDRETLVLYKGEVSKFALEEQMPVSEQLYDQLFYEIVGKRAIKRAMHLLEKMDRTEQQLRKKLLEGKYPDELVEQAITYVKSYHYIDDERYARTFVRLNQERKSAARMEMDLRAKGISSDVIACALEEENDTEPETLIRKLMEKKNFDPDTATGEEAAKMYRFLLRKGFSGSEIMHVL</sequence>
<dbReference type="Pfam" id="PF21982">
    <property type="entry name" value="RecX_HTH1"/>
    <property type="match status" value="1"/>
</dbReference>
<evidence type="ECO:0000256" key="3">
    <source>
        <dbReference type="ARBA" id="ARBA00018111"/>
    </source>
</evidence>
<feature type="domain" description="RecX second three-helical" evidence="6">
    <location>
        <begin position="105"/>
        <end position="144"/>
    </location>
</feature>
<reference evidence="9 10" key="1">
    <citation type="journal article" date="2014" name="Genome Announc.">
        <title>Draft genome sequences of the altered schaedler flora, a defined bacterial community from gnotobiotic mice.</title>
        <authorList>
            <person name="Wannemuehler M.J."/>
            <person name="Overstreet A.M."/>
            <person name="Ward D.V."/>
            <person name="Phillips G.J."/>
        </authorList>
    </citation>
    <scope>NUCLEOTIDE SEQUENCE [LARGE SCALE GENOMIC DNA]</scope>
    <source>
        <strain evidence="9 10">ASF492</strain>
    </source>
</reference>
<dbReference type="OrthoDB" id="9804967at2"/>
<evidence type="ECO:0000256" key="4">
    <source>
        <dbReference type="ARBA" id="ARBA00022490"/>
    </source>
</evidence>
<dbReference type="PATRIC" id="fig|1235802.3.peg.5112"/>
<evidence type="ECO:0000313" key="9">
    <source>
        <dbReference type="EMBL" id="EMZ20735.1"/>
    </source>
</evidence>
<evidence type="ECO:0000256" key="2">
    <source>
        <dbReference type="ARBA" id="ARBA00009695"/>
    </source>
</evidence>
<comment type="subcellular location">
    <subcellularLocation>
        <location evidence="1 5">Cytoplasm</location>
    </subcellularLocation>
</comment>
<feature type="domain" description="RecX first three-helical" evidence="8">
    <location>
        <begin position="59"/>
        <end position="96"/>
    </location>
</feature>
<dbReference type="AlphaFoldDB" id="N2A3S0"/>
<dbReference type="InterPro" id="IPR053924">
    <property type="entry name" value="RecX_HTH_2nd"/>
</dbReference>
<dbReference type="GO" id="GO:0005737">
    <property type="term" value="C:cytoplasm"/>
    <property type="evidence" value="ECO:0007669"/>
    <property type="project" value="UniProtKB-SubCell"/>
</dbReference>
<dbReference type="Pfam" id="PF02631">
    <property type="entry name" value="RecX_HTH2"/>
    <property type="match status" value="1"/>
</dbReference>
<organism evidence="9 10">
    <name type="scientific">Eubacterium plexicaudatum ASF492</name>
    <dbReference type="NCBI Taxonomy" id="1235802"/>
    <lineage>
        <taxon>Bacteria</taxon>
        <taxon>Bacillati</taxon>
        <taxon>Bacillota</taxon>
        <taxon>Clostridia</taxon>
        <taxon>Eubacteriales</taxon>
        <taxon>Eubacteriaceae</taxon>
        <taxon>Eubacterium</taxon>
    </lineage>
</organism>
<name>N2A3S0_9FIRM</name>
<feature type="domain" description="RecX third three-helical" evidence="7">
    <location>
        <begin position="154"/>
        <end position="196"/>
    </location>
</feature>
<dbReference type="HOGENOM" id="CLU_066607_4_2_9"/>
<evidence type="ECO:0000259" key="7">
    <source>
        <dbReference type="Pfam" id="PF21981"/>
    </source>
</evidence>
<comment type="function">
    <text evidence="5">Modulates RecA activity.</text>
</comment>
<dbReference type="Gene3D" id="1.10.10.10">
    <property type="entry name" value="Winged helix-like DNA-binding domain superfamily/Winged helix DNA-binding domain"/>
    <property type="match status" value="3"/>
</dbReference>
<protein>
    <recommendedName>
        <fullName evidence="3 5">Regulatory protein RecX</fullName>
    </recommendedName>
</protein>
<evidence type="ECO:0000256" key="1">
    <source>
        <dbReference type="ARBA" id="ARBA00004496"/>
    </source>
</evidence>
<dbReference type="GO" id="GO:0006282">
    <property type="term" value="P:regulation of DNA repair"/>
    <property type="evidence" value="ECO:0007669"/>
    <property type="project" value="UniProtKB-UniRule"/>
</dbReference>